<comment type="similarity">
    <text evidence="1">Belongs to the saccharopine dehydrogenase family.</text>
</comment>
<evidence type="ECO:0000256" key="2">
    <source>
        <dbReference type="ARBA" id="ARBA00039852"/>
    </source>
</evidence>
<name>A0A8C6L742_NOTFU</name>
<dbReference type="AlphaFoldDB" id="A0A8C6L742"/>
<dbReference type="GO" id="GO:0005739">
    <property type="term" value="C:mitochondrion"/>
    <property type="evidence" value="ECO:0007669"/>
    <property type="project" value="TreeGrafter"/>
</dbReference>
<dbReference type="PANTHER" id="PTHR12286:SF5">
    <property type="entry name" value="SACCHAROPINE DEHYDROGENASE-LIKE OXIDOREDUCTASE"/>
    <property type="match status" value="1"/>
</dbReference>
<evidence type="ECO:0000256" key="1">
    <source>
        <dbReference type="ARBA" id="ARBA00038048"/>
    </source>
</evidence>
<evidence type="ECO:0000259" key="4">
    <source>
        <dbReference type="Pfam" id="PF03435"/>
    </source>
</evidence>
<dbReference type="GeneTree" id="ENSGT00390000004799"/>
<keyword evidence="6" id="KW-1185">Reference proteome</keyword>
<dbReference type="Pfam" id="PF03435">
    <property type="entry name" value="Sacchrp_dh_NADP"/>
    <property type="match status" value="1"/>
</dbReference>
<keyword evidence="3" id="KW-0472">Membrane</keyword>
<dbReference type="InterPro" id="IPR051276">
    <property type="entry name" value="Saccharopine_DH-like_oxidrdct"/>
</dbReference>
<feature type="transmembrane region" description="Helical" evidence="3">
    <location>
        <begin position="277"/>
        <end position="303"/>
    </location>
</feature>
<organism evidence="5 6">
    <name type="scientific">Nothobranchius furzeri</name>
    <name type="common">Turquoise killifish</name>
    <dbReference type="NCBI Taxonomy" id="105023"/>
    <lineage>
        <taxon>Eukaryota</taxon>
        <taxon>Metazoa</taxon>
        <taxon>Chordata</taxon>
        <taxon>Craniata</taxon>
        <taxon>Vertebrata</taxon>
        <taxon>Euteleostomi</taxon>
        <taxon>Actinopterygii</taxon>
        <taxon>Neopterygii</taxon>
        <taxon>Teleostei</taxon>
        <taxon>Neoteleostei</taxon>
        <taxon>Acanthomorphata</taxon>
        <taxon>Ovalentaria</taxon>
        <taxon>Atherinomorphae</taxon>
        <taxon>Cyprinodontiformes</taxon>
        <taxon>Nothobranchiidae</taxon>
        <taxon>Nothobranchius</taxon>
    </lineage>
</organism>
<protein>
    <recommendedName>
        <fullName evidence="2">Saccharopine dehydrogenase-like oxidoreductase</fullName>
    </recommendedName>
</protein>
<accession>A0A8C6L742</accession>
<sequence length="477" mass="52344">MARVETSPSRPYHLIIFGATGFTGQFVVEEVARTVSEGPKGNLKWAVAGRSRQKLEKVLEQAAGALSKPELRTQVDIIVADVGEPDSLAAMCKRAVIVLNCVGPYRFHGESVVRACVENGAHHIDISGEPQFLESMQLNYNSQAAEKGVYIIGSCGFDSIPADMGVLYTRDQFKGTLTAVESFLTVSSGPDGGCIHDGTWQSAIYGLADRHKLSSLRRKFNHKPLPTVGPKLKRRGALFFSKEIQQYALPFMGSDPAVVRRTQRFLSEEHQDTPVQYGAYAGIGGIGNVIKLMFAGMMFWFLVKFSFGRNLLTKYPEFFSYGFFTKAGPTRKQMEASSFQISFHGEGYTEDQDPSKGKPNAKIRTLVQGPECGYVATPIAMVQAALTVLNEPSALPKKGGVYTPGAAFAKSTFIDRLNKHGIQKAQPLNFLSDEDCLIQRISLGYDHAGGCCWFGNIKRVQTTLYSAWQRYTGSVVA</sequence>
<dbReference type="FunFam" id="3.40.50.720:FF:000178">
    <property type="entry name" value="Saccharopine dehydrogenase-like oxidoreductase"/>
    <property type="match status" value="1"/>
</dbReference>
<dbReference type="Ensembl" id="ENSNFUT00015015424.1">
    <property type="protein sequence ID" value="ENSNFUP00015014701.1"/>
    <property type="gene ID" value="ENSNFUG00015007125.1"/>
</dbReference>
<dbReference type="SUPFAM" id="SSF51735">
    <property type="entry name" value="NAD(P)-binding Rossmann-fold domains"/>
    <property type="match status" value="1"/>
</dbReference>
<dbReference type="Gene3D" id="3.40.50.720">
    <property type="entry name" value="NAD(P)-binding Rossmann-like Domain"/>
    <property type="match status" value="1"/>
</dbReference>
<evidence type="ECO:0000313" key="6">
    <source>
        <dbReference type="Proteomes" id="UP000694548"/>
    </source>
</evidence>
<dbReference type="InterPro" id="IPR036291">
    <property type="entry name" value="NAD(P)-bd_dom_sf"/>
</dbReference>
<evidence type="ECO:0000313" key="5">
    <source>
        <dbReference type="Ensembl" id="ENSNFUP00015014701.1"/>
    </source>
</evidence>
<keyword evidence="3" id="KW-1133">Transmembrane helix</keyword>
<feature type="domain" description="Saccharopine dehydrogenase NADP binding" evidence="4">
    <location>
        <begin position="15"/>
        <end position="152"/>
    </location>
</feature>
<evidence type="ECO:0000256" key="3">
    <source>
        <dbReference type="SAM" id="Phobius"/>
    </source>
</evidence>
<reference evidence="5" key="1">
    <citation type="submission" date="2014-08" db="EMBL/GenBank/DDBJ databases">
        <authorList>
            <person name="Senf B."/>
            <person name="Petzold A."/>
            <person name="Downie B.R."/>
            <person name="Koch P."/>
            <person name="Platzer M."/>
        </authorList>
    </citation>
    <scope>NUCLEOTIDE SEQUENCE [LARGE SCALE GENOMIC DNA]</scope>
    <source>
        <strain evidence="5">GRZ</strain>
    </source>
</reference>
<gene>
    <name evidence="5" type="primary">SCCPDH</name>
    <name evidence="5" type="synonym">LOC107381205</name>
</gene>
<reference evidence="5" key="2">
    <citation type="submission" date="2025-08" db="UniProtKB">
        <authorList>
            <consortium name="Ensembl"/>
        </authorList>
    </citation>
    <scope>IDENTIFICATION</scope>
</reference>
<dbReference type="GO" id="GO:0005811">
    <property type="term" value="C:lipid droplet"/>
    <property type="evidence" value="ECO:0007669"/>
    <property type="project" value="TreeGrafter"/>
</dbReference>
<reference evidence="5" key="3">
    <citation type="submission" date="2025-09" db="UniProtKB">
        <authorList>
            <consortium name="Ensembl"/>
        </authorList>
    </citation>
    <scope>IDENTIFICATION</scope>
</reference>
<dbReference type="GO" id="GO:0009247">
    <property type="term" value="P:glycolipid biosynthetic process"/>
    <property type="evidence" value="ECO:0007669"/>
    <property type="project" value="TreeGrafter"/>
</dbReference>
<proteinExistence type="inferred from homology"/>
<dbReference type="InterPro" id="IPR005097">
    <property type="entry name" value="Sacchrp_dh_NADP-bd"/>
</dbReference>
<dbReference type="GO" id="GO:0005886">
    <property type="term" value="C:plasma membrane"/>
    <property type="evidence" value="ECO:0007669"/>
    <property type="project" value="TreeGrafter"/>
</dbReference>
<dbReference type="PANTHER" id="PTHR12286">
    <property type="entry name" value="SACCHAROPINE DEHYDROGENASE-LIKE OXIDOREDUCTASE"/>
    <property type="match status" value="1"/>
</dbReference>
<keyword evidence="3" id="KW-0812">Transmembrane</keyword>
<dbReference type="Proteomes" id="UP000694548">
    <property type="component" value="Chromosome sgr07"/>
</dbReference>